<evidence type="ECO:0000313" key="3">
    <source>
        <dbReference type="Proteomes" id="UP000050331"/>
    </source>
</evidence>
<evidence type="ECO:0000313" key="2">
    <source>
        <dbReference type="EMBL" id="ALX48939.1"/>
    </source>
</evidence>
<keyword evidence="2" id="KW-0489">Methyltransferase</keyword>
<keyword evidence="2" id="KW-0808">Transferase</keyword>
<gene>
    <name evidence="2" type="ORF">AOX59_10120</name>
</gene>
<dbReference type="OrthoDB" id="6430685at2"/>
<dbReference type="STRING" id="1472767.AOX59_10120"/>
<feature type="domain" description="Cobalamin-independent methionine synthase MetE C-terminal/archaeal" evidence="1">
    <location>
        <begin position="13"/>
        <end position="342"/>
    </location>
</feature>
<dbReference type="CDD" id="cd03311">
    <property type="entry name" value="CIMS_C_terminal_like"/>
    <property type="match status" value="1"/>
</dbReference>
<dbReference type="KEGG" id="lao:AOX59_10120"/>
<protein>
    <submittedName>
        <fullName evidence="2">5-methyltetrahydropteroyltriglutamate--homocysteine methyltransferase</fullName>
    </submittedName>
</protein>
<dbReference type="GO" id="GO:0032259">
    <property type="term" value="P:methylation"/>
    <property type="evidence" value="ECO:0007669"/>
    <property type="project" value="UniProtKB-KW"/>
</dbReference>
<dbReference type="SUPFAM" id="SSF51726">
    <property type="entry name" value="UROD/MetE-like"/>
    <property type="match status" value="1"/>
</dbReference>
<dbReference type="Pfam" id="PF01717">
    <property type="entry name" value="Meth_synt_2"/>
    <property type="match status" value="1"/>
</dbReference>
<dbReference type="InterPro" id="IPR002629">
    <property type="entry name" value="Met_Synth_C/arc"/>
</dbReference>
<proteinExistence type="predicted"/>
<accession>A0A0U3NQE1</accession>
<dbReference type="PANTHER" id="PTHR43844:SF1">
    <property type="entry name" value="METHIONINE SYNTHASE"/>
    <property type="match status" value="1"/>
</dbReference>
<keyword evidence="3" id="KW-1185">Reference proteome</keyword>
<reference evidence="2 3" key="1">
    <citation type="submission" date="2016-01" db="EMBL/GenBank/DDBJ databases">
        <title>Complete genome sequence of strain Lentibacillus amyloliquefaciens LAM0015T isolated from saline sediment.</title>
        <authorList>
            <person name="Wang J.-L."/>
            <person name="He M.-X."/>
        </authorList>
    </citation>
    <scope>NUCLEOTIDE SEQUENCE [LARGE SCALE GENOMIC DNA]</scope>
    <source>
        <strain evidence="2 3">LAM0015</strain>
    </source>
</reference>
<dbReference type="GO" id="GO:0009086">
    <property type="term" value="P:methionine biosynthetic process"/>
    <property type="evidence" value="ECO:0007669"/>
    <property type="project" value="InterPro"/>
</dbReference>
<name>A0A0U3NQE1_9BACI</name>
<dbReference type="Gene3D" id="3.20.20.210">
    <property type="match status" value="1"/>
</dbReference>
<organism evidence="2 3">
    <name type="scientific">Lentibacillus amyloliquefaciens</name>
    <dbReference type="NCBI Taxonomy" id="1472767"/>
    <lineage>
        <taxon>Bacteria</taxon>
        <taxon>Bacillati</taxon>
        <taxon>Bacillota</taxon>
        <taxon>Bacilli</taxon>
        <taxon>Bacillales</taxon>
        <taxon>Bacillaceae</taxon>
        <taxon>Lentibacillus</taxon>
    </lineage>
</organism>
<dbReference type="RefSeq" id="WP_068445254.1">
    <property type="nucleotide sequence ID" value="NZ_CP013862.1"/>
</dbReference>
<dbReference type="PANTHER" id="PTHR43844">
    <property type="entry name" value="METHIONINE SYNTHASE"/>
    <property type="match status" value="1"/>
</dbReference>
<dbReference type="GO" id="GO:0003871">
    <property type="term" value="F:5-methyltetrahydropteroyltriglutamate-homocysteine S-methyltransferase activity"/>
    <property type="evidence" value="ECO:0007669"/>
    <property type="project" value="InterPro"/>
</dbReference>
<evidence type="ECO:0000259" key="1">
    <source>
        <dbReference type="Pfam" id="PF01717"/>
    </source>
</evidence>
<dbReference type="NCBIfam" id="NF005085">
    <property type="entry name" value="PRK06520.1"/>
    <property type="match status" value="1"/>
</dbReference>
<dbReference type="InterPro" id="IPR038071">
    <property type="entry name" value="UROD/MetE-like_sf"/>
</dbReference>
<dbReference type="EMBL" id="CP013862">
    <property type="protein sequence ID" value="ALX48939.1"/>
    <property type="molecule type" value="Genomic_DNA"/>
</dbReference>
<dbReference type="Proteomes" id="UP000050331">
    <property type="component" value="Chromosome"/>
</dbReference>
<dbReference type="GO" id="GO:0008270">
    <property type="term" value="F:zinc ion binding"/>
    <property type="evidence" value="ECO:0007669"/>
    <property type="project" value="InterPro"/>
</dbReference>
<dbReference type="AlphaFoldDB" id="A0A0U3NQE1"/>
<sequence length="373" mass="42900">MTTRQTVPFRNDIVGSFLRPKSIKDAREAVQEGNISSEELRSTEDEEIEKLVDKQVSAGLKSVTDGEFRRSWWHLDFMWGLDGVEKATTESGLKFQGIETRNETANITGKIDFSAHPFIEDYQYLKSIVPEGVMARQTFPSAVQFLYEIKKPHNIENTKKHYPNKEDLYNDIVNAYKKAFQAFYDAGCRNIQMDEVVWAVLCDKDYREKAAKKGIDLDERAKEYVELNNRILADKPEDLTVTTHVCRGNYRSTWHYSGGYDPVSEELFGNENVDAYYLEFDSDRAGGFEPLQYVSGDKKVVLGLVTSKKPELEKEEDVIARINEASQYIPLERLCLSPQCGFFSTEEGNELTEEDQWKKLELIKNISEKVWGE</sequence>